<dbReference type="STRING" id="1888891.DSOL_5408"/>
<feature type="compositionally biased region" description="Pro residues" evidence="1">
    <location>
        <begin position="177"/>
        <end position="190"/>
    </location>
</feature>
<proteinExistence type="predicted"/>
<organism evidence="2 3">
    <name type="scientific">Desulfosporosinus metallidurans</name>
    <dbReference type="NCBI Taxonomy" id="1888891"/>
    <lineage>
        <taxon>Bacteria</taxon>
        <taxon>Bacillati</taxon>
        <taxon>Bacillota</taxon>
        <taxon>Clostridia</taxon>
        <taxon>Eubacteriales</taxon>
        <taxon>Desulfitobacteriaceae</taxon>
        <taxon>Desulfosporosinus</taxon>
    </lineage>
</organism>
<accession>A0A1Q8QBM4</accession>
<dbReference type="Proteomes" id="UP000186102">
    <property type="component" value="Unassembled WGS sequence"/>
</dbReference>
<feature type="compositionally biased region" description="Low complexity" evidence="1">
    <location>
        <begin position="79"/>
        <end position="88"/>
    </location>
</feature>
<dbReference type="AlphaFoldDB" id="A0A1Q8QBM4"/>
<reference evidence="2 3" key="1">
    <citation type="submission" date="2016-09" db="EMBL/GenBank/DDBJ databases">
        <title>Complete genome of Desulfosporosinus sp. OL.</title>
        <authorList>
            <person name="Mardanov A."/>
            <person name="Beletsky A."/>
            <person name="Panova A."/>
            <person name="Karnachuk O."/>
            <person name="Ravin N."/>
        </authorList>
    </citation>
    <scope>NUCLEOTIDE SEQUENCE [LARGE SCALE GENOMIC DNA]</scope>
    <source>
        <strain evidence="2 3">OL</strain>
    </source>
</reference>
<evidence type="ECO:0000313" key="2">
    <source>
        <dbReference type="EMBL" id="OLN24737.1"/>
    </source>
</evidence>
<name>A0A1Q8QBM4_9FIRM</name>
<feature type="compositionally biased region" description="Basic and acidic residues" evidence="1">
    <location>
        <begin position="40"/>
        <end position="53"/>
    </location>
</feature>
<dbReference type="EMBL" id="MLBF01000164">
    <property type="protein sequence ID" value="OLN24737.1"/>
    <property type="molecule type" value="Genomic_DNA"/>
</dbReference>
<evidence type="ECO:0000256" key="1">
    <source>
        <dbReference type="SAM" id="MobiDB-lite"/>
    </source>
</evidence>
<protein>
    <submittedName>
        <fullName evidence="2">Basic proline-rich protein</fullName>
    </submittedName>
</protein>
<keyword evidence="3" id="KW-1185">Reference proteome</keyword>
<gene>
    <name evidence="2" type="ORF">DSOL_5408</name>
</gene>
<comment type="caution">
    <text evidence="2">The sequence shown here is derived from an EMBL/GenBank/DDBJ whole genome shotgun (WGS) entry which is preliminary data.</text>
</comment>
<sequence>MPQSANRCGRPGPGAPHRPGRRRPAGPLCLFCRAVRRLSRRLDPHRPSVERPGRGPVHAPDPRCRLAGPGWHGRRRSGPAHPASTPAHAPKRHRRLCGRPQAANAKRPFQQRPGLFAKPRAPHHAAGRPGGKSPLPRRRGPAVAAGPPGRRLFYRQPARCPGPGNPVPDDPGRHPPGHPPAPLPPRPGRPGPGQALADGLFALDEAVARRATGRAFQFPGGKTARLAPGFVVFFPATGRSARTGITIDRAGRRG</sequence>
<feature type="region of interest" description="Disordered" evidence="1">
    <location>
        <begin position="1"/>
        <end position="27"/>
    </location>
</feature>
<evidence type="ECO:0000313" key="3">
    <source>
        <dbReference type="Proteomes" id="UP000186102"/>
    </source>
</evidence>
<feature type="region of interest" description="Disordered" evidence="1">
    <location>
        <begin position="40"/>
        <end position="196"/>
    </location>
</feature>